<sequence length="325" mass="36142">MDTHRTALIAAVASRRVFRVTELEQLGVSQSTSYRRAQPGGPWTRLLPGIVLVESGPPTADDLIQAALLRAGPRALITGFRAAKLHGLKMPPDDADVHVLVPHGKKLQNYPGFRFERTKRLPDPVIVETIPVAPLTRAVMDAARTWQPRAVTEELIVEAVQHTRSCHPDRLTEEMERGCRRGTRMPRKVLRSITADIRSLPEFRAHELLQRSGLPEPQWNIRLFSGTGEFIACPDAWFDDVGLAVEIDSVQFHFSKSDYAMTLRRNNRYSTHGVSAVQVLPRRLRAEPEAVLEEIRRAHGSAAARARPDVVAYGPGSTGDRARAG</sequence>
<proteinExistence type="predicted"/>
<comment type="caution">
    <text evidence="1">The sequence shown here is derived from an EMBL/GenBank/DDBJ whole genome shotgun (WGS) entry which is preliminary data.</text>
</comment>
<organism evidence="1 2">
    <name type="scientific">Saccharopolyspora cebuensis</name>
    <dbReference type="NCBI Taxonomy" id="418759"/>
    <lineage>
        <taxon>Bacteria</taxon>
        <taxon>Bacillati</taxon>
        <taxon>Actinomycetota</taxon>
        <taxon>Actinomycetes</taxon>
        <taxon>Pseudonocardiales</taxon>
        <taxon>Pseudonocardiaceae</taxon>
        <taxon>Saccharopolyspora</taxon>
    </lineage>
</organism>
<dbReference type="Proteomes" id="UP001564626">
    <property type="component" value="Unassembled WGS sequence"/>
</dbReference>
<reference evidence="1 2" key="1">
    <citation type="submission" date="2024-08" db="EMBL/GenBank/DDBJ databases">
        <title>Genome mining of Saccharopolyspora cebuensis PGLac3 from Nigerian medicinal plant.</title>
        <authorList>
            <person name="Ezeobiora C.E."/>
            <person name="Igbokwe N.H."/>
            <person name="Amin D.H."/>
            <person name="Mendie U.E."/>
        </authorList>
    </citation>
    <scope>NUCLEOTIDE SEQUENCE [LARGE SCALE GENOMIC DNA]</scope>
    <source>
        <strain evidence="1 2">PGLac3</strain>
    </source>
</reference>
<gene>
    <name evidence="1" type="ORF">AB8O55_08430</name>
</gene>
<evidence type="ECO:0000313" key="2">
    <source>
        <dbReference type="Proteomes" id="UP001564626"/>
    </source>
</evidence>
<name>A0ABV4CEA0_9PSEU</name>
<dbReference type="EMBL" id="JBGEHV010000011">
    <property type="protein sequence ID" value="MEY8039422.1"/>
    <property type="molecule type" value="Genomic_DNA"/>
</dbReference>
<evidence type="ECO:0008006" key="3">
    <source>
        <dbReference type="Google" id="ProtNLM"/>
    </source>
</evidence>
<accession>A0ABV4CEA0</accession>
<protein>
    <recommendedName>
        <fullName evidence="3">Transcriptional regulator, AbiEi antitoxin, Type IV TA system</fullName>
    </recommendedName>
</protein>
<dbReference type="RefSeq" id="WP_345367604.1">
    <property type="nucleotide sequence ID" value="NZ_BAABII010000019.1"/>
</dbReference>
<keyword evidence="2" id="KW-1185">Reference proteome</keyword>
<evidence type="ECO:0000313" key="1">
    <source>
        <dbReference type="EMBL" id="MEY8039422.1"/>
    </source>
</evidence>